<protein>
    <submittedName>
        <fullName evidence="2">Unannotated protein</fullName>
    </submittedName>
</protein>
<dbReference type="AlphaFoldDB" id="A0A6J6WQX7"/>
<dbReference type="GO" id="GO:0008999">
    <property type="term" value="F:protein-N-terminal-alanine acetyltransferase activity"/>
    <property type="evidence" value="ECO:0007669"/>
    <property type="project" value="TreeGrafter"/>
</dbReference>
<proteinExistence type="predicted"/>
<dbReference type="InterPro" id="IPR016181">
    <property type="entry name" value="Acyl_CoA_acyltransferase"/>
</dbReference>
<evidence type="ECO:0000259" key="1">
    <source>
        <dbReference type="PROSITE" id="PS51186"/>
    </source>
</evidence>
<name>A0A6J6WQX7_9ZZZZ</name>
<feature type="domain" description="N-acetyltransferase" evidence="1">
    <location>
        <begin position="16"/>
        <end position="178"/>
    </location>
</feature>
<dbReference type="PROSITE" id="PS51186">
    <property type="entry name" value="GNAT"/>
    <property type="match status" value="1"/>
</dbReference>
<dbReference type="PANTHER" id="PTHR43441:SF10">
    <property type="entry name" value="ACETYLTRANSFERASE"/>
    <property type="match status" value="1"/>
</dbReference>
<dbReference type="GO" id="GO:1990189">
    <property type="term" value="F:protein N-terminal-serine acetyltransferase activity"/>
    <property type="evidence" value="ECO:0007669"/>
    <property type="project" value="TreeGrafter"/>
</dbReference>
<dbReference type="PANTHER" id="PTHR43441">
    <property type="entry name" value="RIBOSOMAL-PROTEIN-SERINE ACETYLTRANSFERASE"/>
    <property type="match status" value="1"/>
</dbReference>
<evidence type="ECO:0000313" key="3">
    <source>
        <dbReference type="EMBL" id="CAB4991532.1"/>
    </source>
</evidence>
<sequence length="180" mass="20041">MIWWPTEIPTLHHGLTTLRPLQASDIPVIYEALQDPLIPLFTTIPAGYTLANAEHFVNERSPISFMDRKEIAFAIVHDGTFAGVISHHSINHSDHVAEIGYWMASHMRGKGIGTTAAKLITEYGFTTMGFRRIEGIVDVENGPSRALLISAGYELEAIMRKKVTRIDGRQVDMALFAKVI</sequence>
<evidence type="ECO:0000313" key="2">
    <source>
        <dbReference type="EMBL" id="CAB4785856.1"/>
    </source>
</evidence>
<dbReference type="EMBL" id="CAFBOJ010000198">
    <property type="protein sequence ID" value="CAB4991532.1"/>
    <property type="molecule type" value="Genomic_DNA"/>
</dbReference>
<dbReference type="Gene3D" id="3.40.630.30">
    <property type="match status" value="1"/>
</dbReference>
<dbReference type="Pfam" id="PF13302">
    <property type="entry name" value="Acetyltransf_3"/>
    <property type="match status" value="1"/>
</dbReference>
<organism evidence="2">
    <name type="scientific">freshwater metagenome</name>
    <dbReference type="NCBI Taxonomy" id="449393"/>
    <lineage>
        <taxon>unclassified sequences</taxon>
        <taxon>metagenomes</taxon>
        <taxon>ecological metagenomes</taxon>
    </lineage>
</organism>
<accession>A0A6J6WQX7</accession>
<dbReference type="InterPro" id="IPR051908">
    <property type="entry name" value="Ribosomal_N-acetyltransferase"/>
</dbReference>
<dbReference type="SUPFAM" id="SSF55729">
    <property type="entry name" value="Acyl-CoA N-acyltransferases (Nat)"/>
    <property type="match status" value="1"/>
</dbReference>
<dbReference type="EMBL" id="CAEZZR010000196">
    <property type="protein sequence ID" value="CAB4785856.1"/>
    <property type="molecule type" value="Genomic_DNA"/>
</dbReference>
<dbReference type="GO" id="GO:0005737">
    <property type="term" value="C:cytoplasm"/>
    <property type="evidence" value="ECO:0007669"/>
    <property type="project" value="TreeGrafter"/>
</dbReference>
<gene>
    <name evidence="2" type="ORF">UFOPK2907_01445</name>
    <name evidence="3" type="ORF">UFOPK3937_01324</name>
</gene>
<dbReference type="InterPro" id="IPR000182">
    <property type="entry name" value="GNAT_dom"/>
</dbReference>
<reference evidence="2" key="1">
    <citation type="submission" date="2020-05" db="EMBL/GenBank/DDBJ databases">
        <authorList>
            <person name="Chiriac C."/>
            <person name="Salcher M."/>
            <person name="Ghai R."/>
            <person name="Kavagutti S V."/>
        </authorList>
    </citation>
    <scope>NUCLEOTIDE SEQUENCE</scope>
</reference>